<dbReference type="Pfam" id="PF07719">
    <property type="entry name" value="TPR_2"/>
    <property type="match status" value="1"/>
</dbReference>
<evidence type="ECO:0000256" key="3">
    <source>
        <dbReference type="PROSITE-ProRule" id="PRU00339"/>
    </source>
</evidence>
<keyword evidence="1" id="KW-0677">Repeat</keyword>
<accession>B6BMS9</accession>
<feature type="signal peptide" evidence="5">
    <location>
        <begin position="1"/>
        <end position="20"/>
    </location>
</feature>
<accession>H1FYA6</accession>
<proteinExistence type="predicted"/>
<dbReference type="eggNOG" id="COG1729">
    <property type="taxonomic scope" value="Bacteria"/>
</dbReference>
<dbReference type="HOGENOM" id="CLU_066841_0_0_7"/>
<keyword evidence="2 3" id="KW-0802">TPR repeat</keyword>
<dbReference type="PATRIC" id="fig|929558.5.peg.2270"/>
<keyword evidence="5" id="KW-0732">Signal</keyword>
<organism evidence="6 7">
    <name type="scientific">Sulfurimonas gotlandica (strain DSM 19862 / JCM 16533 / GD1)</name>
    <dbReference type="NCBI Taxonomy" id="929558"/>
    <lineage>
        <taxon>Bacteria</taxon>
        <taxon>Pseudomonadati</taxon>
        <taxon>Campylobacterota</taxon>
        <taxon>Epsilonproteobacteria</taxon>
        <taxon>Campylobacterales</taxon>
        <taxon>Sulfurimonadaceae</taxon>
        <taxon>Sulfurimonas</taxon>
    </lineage>
</organism>
<gene>
    <name evidence="6" type="ORF">SMGD1_2279</name>
</gene>
<dbReference type="RefSeq" id="WP_008339308.1">
    <property type="nucleotide sequence ID" value="NZ_AFRZ01000001.1"/>
</dbReference>
<dbReference type="InterPro" id="IPR013105">
    <property type="entry name" value="TPR_2"/>
</dbReference>
<dbReference type="OrthoDB" id="5338882at2"/>
<feature type="coiled-coil region" evidence="4">
    <location>
        <begin position="67"/>
        <end position="115"/>
    </location>
</feature>
<evidence type="ECO:0000313" key="6">
    <source>
        <dbReference type="EMBL" id="EHP30802.1"/>
    </source>
</evidence>
<name>B6BMS9_SULGG</name>
<dbReference type="PROSITE" id="PS50005">
    <property type="entry name" value="TPR"/>
    <property type="match status" value="1"/>
</dbReference>
<keyword evidence="7" id="KW-1185">Reference proteome</keyword>
<dbReference type="AlphaFoldDB" id="B6BMS9"/>
<reference evidence="6 7" key="1">
    <citation type="journal article" date="2012" name="Proc. Natl. Acad. Sci. U.S.A.">
        <title>Genome and physiology of a model Epsilonproteobacterium responsible for sulfide detoxification in marine oxygen depletion zones.</title>
        <authorList>
            <person name="Grote J."/>
            <person name="Schott T."/>
            <person name="Bruckner C.G."/>
            <person name="Glockner F.O."/>
            <person name="Jost G."/>
            <person name="Teeling H."/>
            <person name="Labrenz M."/>
            <person name="Jurgens K."/>
        </authorList>
    </citation>
    <scope>NUCLEOTIDE SEQUENCE [LARGE SCALE GENOMIC DNA]</scope>
    <source>
        <strain evidence="6 7">GD1</strain>
    </source>
</reference>
<protein>
    <submittedName>
        <fullName evidence="6">Protein containing Tetratricopeptide repeat</fullName>
    </submittedName>
</protein>
<dbReference type="EMBL" id="AFRZ01000001">
    <property type="protein sequence ID" value="EHP30802.1"/>
    <property type="molecule type" value="Genomic_DNA"/>
</dbReference>
<dbReference type="SMART" id="SM00028">
    <property type="entry name" value="TPR"/>
    <property type="match status" value="1"/>
</dbReference>
<dbReference type="Pfam" id="PF13174">
    <property type="entry name" value="TPR_6"/>
    <property type="match status" value="1"/>
</dbReference>
<evidence type="ECO:0000256" key="2">
    <source>
        <dbReference type="ARBA" id="ARBA00022803"/>
    </source>
</evidence>
<comment type="caution">
    <text evidence="6">The sequence shown here is derived from an EMBL/GenBank/DDBJ whole genome shotgun (WGS) entry which is preliminary data.</text>
</comment>
<feature type="repeat" description="TPR" evidence="3">
    <location>
        <begin position="222"/>
        <end position="255"/>
    </location>
</feature>
<dbReference type="Gene3D" id="1.25.40.10">
    <property type="entry name" value="Tetratricopeptide repeat domain"/>
    <property type="match status" value="1"/>
</dbReference>
<dbReference type="InterPro" id="IPR011990">
    <property type="entry name" value="TPR-like_helical_dom_sf"/>
</dbReference>
<evidence type="ECO:0000313" key="7">
    <source>
        <dbReference type="Proteomes" id="UP000006431"/>
    </source>
</evidence>
<dbReference type="InterPro" id="IPR019734">
    <property type="entry name" value="TPR_rpt"/>
</dbReference>
<dbReference type="STRING" id="929558.SMGD1_2279"/>
<dbReference type="Proteomes" id="UP000006431">
    <property type="component" value="Unassembled WGS sequence"/>
</dbReference>
<evidence type="ECO:0000256" key="1">
    <source>
        <dbReference type="ARBA" id="ARBA00022737"/>
    </source>
</evidence>
<feature type="chain" id="PRO_5002843183" evidence="5">
    <location>
        <begin position="21"/>
        <end position="306"/>
    </location>
</feature>
<evidence type="ECO:0000256" key="4">
    <source>
        <dbReference type="SAM" id="Coils"/>
    </source>
</evidence>
<sequence>MNRIILVVLIAAIVPFNLFSAEPSAFGAGNLETSQPYGLTSSEKVILQNKDKLKKVVVNSNNQANQVDSLRERIDGLQTIIEGLSQKSQENRLNLKNLEKKNTDELISSNEYEKRLSEISQANALEIKDMKLAVSELTALVNIVNTAYVSKDEFNTLVSDFNVFKELVSKELKEGSTPKKSKIDSMSNAEVAKLAQQSYDKKYYTESIEYYTHLIKKNYKPAGSHYKLGEIYYYRKNYAEAIAYFKKSASLYSKASYMPTLMLHTAVSMEKTGDEKNAKSFYNGVVVKYPNSTEAKTAKSNLSKMK</sequence>
<keyword evidence="4" id="KW-0175">Coiled coil</keyword>
<dbReference type="SUPFAM" id="SSF48452">
    <property type="entry name" value="TPR-like"/>
    <property type="match status" value="1"/>
</dbReference>
<evidence type="ECO:0000256" key="5">
    <source>
        <dbReference type="SAM" id="SignalP"/>
    </source>
</evidence>